<gene>
    <name evidence="2" type="ORF">LMG26788_03922</name>
</gene>
<name>A0A6S7E3G7_9BURK</name>
<evidence type="ECO:0000313" key="2">
    <source>
        <dbReference type="EMBL" id="CAB3893971.1"/>
    </source>
</evidence>
<accession>A0A6S7E3G7</accession>
<feature type="compositionally biased region" description="Basic and acidic residues" evidence="1">
    <location>
        <begin position="610"/>
        <end position="622"/>
    </location>
</feature>
<evidence type="ECO:0008006" key="4">
    <source>
        <dbReference type="Google" id="ProtNLM"/>
    </source>
</evidence>
<protein>
    <recommendedName>
        <fullName evidence="4">Transposase</fullName>
    </recommendedName>
</protein>
<organism evidence="2 3">
    <name type="scientific">Achromobacter pulmonis</name>
    <dbReference type="NCBI Taxonomy" id="1389932"/>
    <lineage>
        <taxon>Bacteria</taxon>
        <taxon>Pseudomonadati</taxon>
        <taxon>Pseudomonadota</taxon>
        <taxon>Betaproteobacteria</taxon>
        <taxon>Burkholderiales</taxon>
        <taxon>Alcaligenaceae</taxon>
        <taxon>Achromobacter</taxon>
    </lineage>
</organism>
<sequence length="675" mass="76388">MQVGTRLIAPNGYLDLPTDREFYFLLNSTAARRALLAIFERGKKEWDAHLVVLEQQDFERGILSGELRATASQPSMPPHLEGLEGIDLWEVDTRRVGSKKSNIFRAQERLLAIVDYVDAWPAIVQADAPEFAINQMARERGQTPRRVRHWLLTYLCFGRSELSLYPAFGRIGHYDRASTPGSKPYGRLTRNPDLAPPRRLTQRDIDLIGKSYANLARNGQSLSKIYAEAMVKHFHATTEVLADGNRRLIAADGTPVPTLGAYRYHVNKLFGASQIRTAKYGKNRARRQRQNHGSFRETTTDHMQIVECDGFYSLEKPCSYVTGKELDRLCVVRGVCVATSQLVGIGFSLGGEHTDAYRMMLFSMAIDKRVFCSLFGIDIQEGEWVGHGLPLQIVNDRGPGSTLHSRREMLGPNPKSSLLALREITPTGSGQSKALIESKHPKDLRMEEPNVYVKSEKTVTELVFSEIQRCLTQNESQLQDTGYNATFARRNVRPTPAALAADLVKVGRTAAQPVPFAEAVRQFLPSDTISLTRSGAKFRSITYRSHQLAEAVSTYPDKRVRKLKAYYLPLCLRHIWVELDGRLLQLDNESIFNGGPEDSNLSEKEAIELEERRGRNRQRQDLNRSAVIAQGMKNEQDRFRRPYQAPRLTTRRSEQTPKASPAERSQHRNLYHGER</sequence>
<evidence type="ECO:0000313" key="3">
    <source>
        <dbReference type="Proteomes" id="UP000494203"/>
    </source>
</evidence>
<evidence type="ECO:0000256" key="1">
    <source>
        <dbReference type="SAM" id="MobiDB-lite"/>
    </source>
</evidence>
<dbReference type="EMBL" id="CADIKZ010000011">
    <property type="protein sequence ID" value="CAB3893971.1"/>
    <property type="molecule type" value="Genomic_DNA"/>
</dbReference>
<reference evidence="2 3" key="1">
    <citation type="submission" date="2020-04" db="EMBL/GenBank/DDBJ databases">
        <authorList>
            <person name="De Canck E."/>
        </authorList>
    </citation>
    <scope>NUCLEOTIDE SEQUENCE [LARGE SCALE GENOMIC DNA]</scope>
    <source>
        <strain evidence="2 3">LMG 26788</strain>
    </source>
</reference>
<dbReference type="Proteomes" id="UP000494203">
    <property type="component" value="Unassembled WGS sequence"/>
</dbReference>
<proteinExistence type="predicted"/>
<keyword evidence="3" id="KW-1185">Reference proteome</keyword>
<dbReference type="RefSeq" id="WP_175141459.1">
    <property type="nucleotide sequence ID" value="NZ_CADIKZ010000011.1"/>
</dbReference>
<feature type="region of interest" description="Disordered" evidence="1">
    <location>
        <begin position="610"/>
        <end position="675"/>
    </location>
</feature>
<dbReference type="AlphaFoldDB" id="A0A6S7E3G7"/>